<keyword evidence="1" id="KW-0560">Oxidoreductase</keyword>
<evidence type="ECO:0000313" key="5">
    <source>
        <dbReference type="Proteomes" id="UP000186607"/>
    </source>
</evidence>
<dbReference type="InterPro" id="IPR050791">
    <property type="entry name" value="Aldo-Keto_reductase"/>
</dbReference>
<dbReference type="AlphaFoldDB" id="A0A1U7NVX3"/>
<keyword evidence="5" id="KW-1185">Reference proteome</keyword>
<proteinExistence type="predicted"/>
<dbReference type="EMBL" id="MSTI01000115">
    <property type="protein sequence ID" value="OLV17059.1"/>
    <property type="molecule type" value="Genomic_DNA"/>
</dbReference>
<dbReference type="PANTHER" id="PTHR43625:SF40">
    <property type="entry name" value="ALDO-KETO REDUCTASE YAKC [NADP(+)]"/>
    <property type="match status" value="1"/>
</dbReference>
<dbReference type="InterPro" id="IPR023210">
    <property type="entry name" value="NADP_OxRdtase_dom"/>
</dbReference>
<dbReference type="STRING" id="249408.BOO71_0009991"/>
<name>A0A1U7NVX3_9DEIO</name>
<organism evidence="4 5">
    <name type="scientific">Deinococcus marmoris</name>
    <dbReference type="NCBI Taxonomy" id="249408"/>
    <lineage>
        <taxon>Bacteria</taxon>
        <taxon>Thermotogati</taxon>
        <taxon>Deinococcota</taxon>
        <taxon>Deinococci</taxon>
        <taxon>Deinococcales</taxon>
        <taxon>Deinococcaceae</taxon>
        <taxon>Deinococcus</taxon>
    </lineage>
</organism>
<reference evidence="4 5" key="1">
    <citation type="submission" date="2017-01" db="EMBL/GenBank/DDBJ databases">
        <title>Genome Analysis of Deinococcus marmoris KOPRI26562.</title>
        <authorList>
            <person name="Kim J.H."/>
            <person name="Oh H.-M."/>
        </authorList>
    </citation>
    <scope>NUCLEOTIDE SEQUENCE [LARGE SCALE GENOMIC DNA]</scope>
    <source>
        <strain evidence="4 5">KOPRI26562</strain>
    </source>
</reference>
<dbReference type="RefSeq" id="WP_083653553.1">
    <property type="nucleotide sequence ID" value="NZ_MSTI01000115.1"/>
</dbReference>
<dbReference type="PANTHER" id="PTHR43625">
    <property type="entry name" value="AFLATOXIN B1 ALDEHYDE REDUCTASE"/>
    <property type="match status" value="1"/>
</dbReference>
<evidence type="ECO:0000259" key="3">
    <source>
        <dbReference type="Pfam" id="PF00248"/>
    </source>
</evidence>
<dbReference type="SUPFAM" id="SSF51430">
    <property type="entry name" value="NAD(P)-linked oxidoreductase"/>
    <property type="match status" value="1"/>
</dbReference>
<sequence length="316" mass="34754">MTDKSTTTQQSNADQPNAAQPNAAQPNAAQSGTFKIGGDLSVNRLGFGAMRITGDGIWGDPADPEGALETLRRLPELGVNLIDTADSYGPAVSEELIREALHPYDTVVIATKAGLTRTGPNVWTPVGRPEYLKQQAYISRRRLGVDRIDLWQLHRIDPNVPRDEQFGAIRELIEEGVIRHAGLSEVNVEEIEAAREVFPVSTVQNLYNLVNRKSEDVLDYCEKENIGFLPWFPLAAGSLAKDGSVLDEVAKRLNASPSQVALAWVLKRSPVMLPIPGTGKVRHLEENVAAASLTLTDEDFKKLDEVGKQEWEKNQK</sequence>
<dbReference type="InterPro" id="IPR020471">
    <property type="entry name" value="AKR"/>
</dbReference>
<accession>A0A1U7NVX3</accession>
<dbReference type="Proteomes" id="UP000186607">
    <property type="component" value="Unassembled WGS sequence"/>
</dbReference>
<protein>
    <submittedName>
        <fullName evidence="4">Flavohemoprotein (Hemoglobin-like protein) (Flavohemoglobin) (Nitric oxide dioxygenase)</fullName>
    </submittedName>
</protein>
<evidence type="ECO:0000256" key="2">
    <source>
        <dbReference type="SAM" id="MobiDB-lite"/>
    </source>
</evidence>
<evidence type="ECO:0000313" key="4">
    <source>
        <dbReference type="EMBL" id="OLV17059.1"/>
    </source>
</evidence>
<dbReference type="GO" id="GO:0005737">
    <property type="term" value="C:cytoplasm"/>
    <property type="evidence" value="ECO:0007669"/>
    <property type="project" value="TreeGrafter"/>
</dbReference>
<comment type="caution">
    <text evidence="4">The sequence shown here is derived from an EMBL/GenBank/DDBJ whole genome shotgun (WGS) entry which is preliminary data.</text>
</comment>
<dbReference type="GO" id="GO:0051213">
    <property type="term" value="F:dioxygenase activity"/>
    <property type="evidence" value="ECO:0007669"/>
    <property type="project" value="UniProtKB-KW"/>
</dbReference>
<keyword evidence="4" id="KW-0223">Dioxygenase</keyword>
<gene>
    <name evidence="4" type="ORF">BOO71_0009991</name>
</gene>
<dbReference type="InterPro" id="IPR036812">
    <property type="entry name" value="NAD(P)_OxRdtase_dom_sf"/>
</dbReference>
<dbReference type="CDD" id="cd19088">
    <property type="entry name" value="AKR_AKR13B1"/>
    <property type="match status" value="1"/>
</dbReference>
<dbReference type="Gene3D" id="3.20.20.100">
    <property type="entry name" value="NADP-dependent oxidoreductase domain"/>
    <property type="match status" value="1"/>
</dbReference>
<dbReference type="PRINTS" id="PR00069">
    <property type="entry name" value="ALDKETRDTASE"/>
</dbReference>
<feature type="compositionally biased region" description="Low complexity" evidence="2">
    <location>
        <begin position="9"/>
        <end position="30"/>
    </location>
</feature>
<dbReference type="eggNOG" id="COG0667">
    <property type="taxonomic scope" value="Bacteria"/>
</dbReference>
<feature type="domain" description="NADP-dependent oxidoreductase" evidence="3">
    <location>
        <begin position="44"/>
        <end position="306"/>
    </location>
</feature>
<dbReference type="Pfam" id="PF00248">
    <property type="entry name" value="Aldo_ket_red"/>
    <property type="match status" value="1"/>
</dbReference>
<evidence type="ECO:0000256" key="1">
    <source>
        <dbReference type="ARBA" id="ARBA00023002"/>
    </source>
</evidence>
<feature type="region of interest" description="Disordered" evidence="2">
    <location>
        <begin position="1"/>
        <end position="32"/>
    </location>
</feature>